<gene>
    <name evidence="1" type="ORF">F8M49_28390</name>
</gene>
<accession>A0ABU3WWH2</accession>
<keyword evidence="2" id="KW-1185">Reference proteome</keyword>
<dbReference type="InterPro" id="IPR021678">
    <property type="entry name" value="DUF3263"/>
</dbReference>
<dbReference type="RefSeq" id="WP_072814172.1">
    <property type="nucleotide sequence ID" value="NZ_JAHWLX010000003.1"/>
</dbReference>
<sequence length="76" mass="8767">MTDDTAMLAFASKWRHWNGGPDEDIFVEFGISPTVFFHRLRAILKSPRWSQLTPLLAQELLDICDHRLRGPETRAS</sequence>
<dbReference type="Pfam" id="PF11662">
    <property type="entry name" value="DUF3263"/>
    <property type="match status" value="1"/>
</dbReference>
<comment type="caution">
    <text evidence="1">The sequence shown here is derived from an EMBL/GenBank/DDBJ whole genome shotgun (WGS) entry which is preliminary data.</text>
</comment>
<reference evidence="1 2" key="1">
    <citation type="submission" date="2019-10" db="EMBL/GenBank/DDBJ databases">
        <title>Draft Genome Assembly of Rhodococcus zopfii DSM44189.</title>
        <authorList>
            <person name="Sutton J.M."/>
            <person name="Akob D.M."/>
            <person name="Bushman T.J."/>
        </authorList>
    </citation>
    <scope>NUCLEOTIDE SEQUENCE [LARGE SCALE GENOMIC DNA]</scope>
    <source>
        <strain evidence="1 2">DSM 44189</strain>
    </source>
</reference>
<dbReference type="EMBL" id="WBMO01000005">
    <property type="protein sequence ID" value="MDV2478352.1"/>
    <property type="molecule type" value="Genomic_DNA"/>
</dbReference>
<dbReference type="Proteomes" id="UP001275440">
    <property type="component" value="Unassembled WGS sequence"/>
</dbReference>
<evidence type="ECO:0000313" key="1">
    <source>
        <dbReference type="EMBL" id="MDV2478352.1"/>
    </source>
</evidence>
<name>A0ABU3WWH2_9NOCA</name>
<organism evidence="1 2">
    <name type="scientific">Rhodococcus zopfii</name>
    <dbReference type="NCBI Taxonomy" id="43772"/>
    <lineage>
        <taxon>Bacteria</taxon>
        <taxon>Bacillati</taxon>
        <taxon>Actinomycetota</taxon>
        <taxon>Actinomycetes</taxon>
        <taxon>Mycobacteriales</taxon>
        <taxon>Nocardiaceae</taxon>
        <taxon>Rhodococcus</taxon>
    </lineage>
</organism>
<protein>
    <submittedName>
        <fullName evidence="1">DUF3263 domain-containing protein</fullName>
    </submittedName>
</protein>
<proteinExistence type="predicted"/>
<evidence type="ECO:0000313" key="2">
    <source>
        <dbReference type="Proteomes" id="UP001275440"/>
    </source>
</evidence>